<dbReference type="InterPro" id="IPR051601">
    <property type="entry name" value="Serine_prot/Carboxylest_S33"/>
</dbReference>
<keyword evidence="2" id="KW-0378">Hydrolase</keyword>
<dbReference type="PANTHER" id="PTHR43248:SF2">
    <property type="entry name" value="PROLYL AMINOPEPTIDASE"/>
    <property type="match status" value="1"/>
</dbReference>
<dbReference type="GO" id="GO:0006508">
    <property type="term" value="P:proteolysis"/>
    <property type="evidence" value="ECO:0007669"/>
    <property type="project" value="InterPro"/>
</dbReference>
<evidence type="ECO:0000313" key="4">
    <source>
        <dbReference type="EMBL" id="RZU64075.1"/>
    </source>
</evidence>
<comment type="caution">
    <text evidence="4">The sequence shown here is derived from an EMBL/GenBank/DDBJ whole genome shotgun (WGS) entry which is preliminary data.</text>
</comment>
<dbReference type="RefSeq" id="WP_130504653.1">
    <property type="nucleotide sequence ID" value="NZ_SHLC01000001.1"/>
</dbReference>
<proteinExistence type="inferred from homology"/>
<dbReference type="EMBL" id="SHLC01000001">
    <property type="protein sequence ID" value="RZU64075.1"/>
    <property type="molecule type" value="Genomic_DNA"/>
</dbReference>
<dbReference type="GO" id="GO:0004177">
    <property type="term" value="F:aminopeptidase activity"/>
    <property type="evidence" value="ECO:0007669"/>
    <property type="project" value="UniProtKB-EC"/>
</dbReference>
<dbReference type="OrthoDB" id="9796770at2"/>
<dbReference type="PANTHER" id="PTHR43248">
    <property type="entry name" value="2-SUCCINYL-6-HYDROXY-2,4-CYCLOHEXADIENE-1-CARBOXYLATE SYNTHASE"/>
    <property type="match status" value="1"/>
</dbReference>
<name>A0A4Q8AJR0_9MICO</name>
<dbReference type="InterPro" id="IPR029058">
    <property type="entry name" value="AB_hydrolase_fold"/>
</dbReference>
<evidence type="ECO:0000259" key="3">
    <source>
        <dbReference type="Pfam" id="PF00561"/>
    </source>
</evidence>
<protein>
    <submittedName>
        <fullName evidence="4">Proline iminopeptidase</fullName>
    </submittedName>
</protein>
<dbReference type="Gene3D" id="3.40.50.1820">
    <property type="entry name" value="alpha/beta hydrolase"/>
    <property type="match status" value="1"/>
</dbReference>
<dbReference type="InterPro" id="IPR002410">
    <property type="entry name" value="Peptidase_S33"/>
</dbReference>
<accession>A0A4Q8AJR0</accession>
<dbReference type="Proteomes" id="UP000291483">
    <property type="component" value="Unassembled WGS sequence"/>
</dbReference>
<dbReference type="InterPro" id="IPR000073">
    <property type="entry name" value="AB_hydrolase_1"/>
</dbReference>
<dbReference type="Pfam" id="PF00561">
    <property type="entry name" value="Abhydrolase_1"/>
    <property type="match status" value="1"/>
</dbReference>
<evidence type="ECO:0000256" key="2">
    <source>
        <dbReference type="ARBA" id="ARBA00022801"/>
    </source>
</evidence>
<keyword evidence="5" id="KW-1185">Reference proteome</keyword>
<feature type="domain" description="AB hydrolase-1" evidence="3">
    <location>
        <begin position="49"/>
        <end position="186"/>
    </location>
</feature>
<dbReference type="PRINTS" id="PR00793">
    <property type="entry name" value="PROAMNOPTASE"/>
</dbReference>
<dbReference type="AlphaFoldDB" id="A0A4Q8AJR0"/>
<comment type="similarity">
    <text evidence="1">Belongs to the peptidase S33 family.</text>
</comment>
<evidence type="ECO:0000256" key="1">
    <source>
        <dbReference type="ARBA" id="ARBA00010088"/>
    </source>
</evidence>
<reference evidence="4 5" key="1">
    <citation type="submission" date="2019-02" db="EMBL/GenBank/DDBJ databases">
        <title>Sequencing the genomes of 1000 actinobacteria strains.</title>
        <authorList>
            <person name="Klenk H.-P."/>
        </authorList>
    </citation>
    <scope>NUCLEOTIDE SEQUENCE [LARGE SCALE GENOMIC DNA]</scope>
    <source>
        <strain evidence="4 5">DSM 18319</strain>
    </source>
</reference>
<organism evidence="4 5">
    <name type="scientific">Microterricola gilva</name>
    <dbReference type="NCBI Taxonomy" id="393267"/>
    <lineage>
        <taxon>Bacteria</taxon>
        <taxon>Bacillati</taxon>
        <taxon>Actinomycetota</taxon>
        <taxon>Actinomycetes</taxon>
        <taxon>Micrococcales</taxon>
        <taxon>Microbacteriaceae</taxon>
        <taxon>Microterricola</taxon>
    </lineage>
</organism>
<sequence length="429" mass="47888">MTIEYTIPGMHVREHRIDVPLDWANPDAGSIQLFAREVVDPARRAEELPLLVYLQGGPGGKSPRPVSRDGWLGAALKRFRVILFDQRGTGRSSRVTAATVRSLAERDAAAHLMHFRADSIVRDLEHMRRTVFGGVRWRTLGQSYGGFITLSYLSTAPEGLAACYVAGGLAGLDATAEETYRRTYPRVAAKTRRFYERYEHDRDRIAAVADHLEATDTRLPDGDRLTVRRLQTLGIDLGMGPGAERLHWLFEEAFDGESPDGTGLSDTFLAQVMTRTSYDDNPLFAVMQESIYGQDAAATAWAAERERARHPQFDPAERPLAFTGEMMYPWMFDEIRSLRPFRAAVDGLAAWQEHTPLYDAERLAANEVPLVAAVYDDDMYIDSGLSRCTAARLGNATAWITNEFEHDGLHGPVVAERLFTLLDDRGGAR</sequence>
<gene>
    <name evidence="4" type="ORF">EV379_0369</name>
</gene>
<evidence type="ECO:0000313" key="5">
    <source>
        <dbReference type="Proteomes" id="UP000291483"/>
    </source>
</evidence>
<dbReference type="SUPFAM" id="SSF53474">
    <property type="entry name" value="alpha/beta-Hydrolases"/>
    <property type="match status" value="1"/>
</dbReference>